<dbReference type="PANTHER" id="PTHR34606:SF4">
    <property type="entry name" value="OUTER MEMBRANE LIPOPROTEIN DOLP"/>
    <property type="match status" value="1"/>
</dbReference>
<dbReference type="InterPro" id="IPR051686">
    <property type="entry name" value="Lipoprotein_DolP"/>
</dbReference>
<dbReference type="Proteomes" id="UP001365846">
    <property type="component" value="Unassembled WGS sequence"/>
</dbReference>
<dbReference type="SMART" id="SM00749">
    <property type="entry name" value="BON"/>
    <property type="match status" value="3"/>
</dbReference>
<gene>
    <name evidence="3" type="ORF">WKW77_33315</name>
</gene>
<name>A0ABU8VQN8_9BURK</name>
<accession>A0ABU8VQN8</accession>
<keyword evidence="1" id="KW-0732">Signal</keyword>
<feature type="domain" description="BON" evidence="2">
    <location>
        <begin position="149"/>
        <end position="216"/>
    </location>
</feature>
<reference evidence="3 4" key="1">
    <citation type="submission" date="2024-03" db="EMBL/GenBank/DDBJ databases">
        <title>Novel species of the genus Variovorax.</title>
        <authorList>
            <person name="Liu Q."/>
            <person name="Xin Y.-H."/>
        </authorList>
    </citation>
    <scope>NUCLEOTIDE SEQUENCE [LARGE SCALE GENOMIC DNA]</scope>
    <source>
        <strain evidence="3 4">KACC 18899</strain>
    </source>
</reference>
<protein>
    <submittedName>
        <fullName evidence="3">BON domain-containing protein</fullName>
    </submittedName>
</protein>
<feature type="domain" description="BON" evidence="2">
    <location>
        <begin position="3"/>
        <end position="71"/>
    </location>
</feature>
<evidence type="ECO:0000259" key="2">
    <source>
        <dbReference type="PROSITE" id="PS50914"/>
    </source>
</evidence>
<dbReference type="PANTHER" id="PTHR34606">
    <property type="entry name" value="BON DOMAIN-CONTAINING PROTEIN"/>
    <property type="match status" value="1"/>
</dbReference>
<proteinExistence type="predicted"/>
<comment type="caution">
    <text evidence="3">The sequence shown here is derived from an EMBL/GenBank/DDBJ whole genome shotgun (WGS) entry which is preliminary data.</text>
</comment>
<evidence type="ECO:0000313" key="4">
    <source>
        <dbReference type="Proteomes" id="UP001365846"/>
    </source>
</evidence>
<dbReference type="InterPro" id="IPR007055">
    <property type="entry name" value="BON_dom"/>
</dbReference>
<feature type="domain" description="BON" evidence="2">
    <location>
        <begin position="78"/>
        <end position="146"/>
    </location>
</feature>
<evidence type="ECO:0000256" key="1">
    <source>
        <dbReference type="ARBA" id="ARBA00022729"/>
    </source>
</evidence>
<organism evidence="3 4">
    <name type="scientific">Variovorax ureilyticus</name>
    <dbReference type="NCBI Taxonomy" id="1836198"/>
    <lineage>
        <taxon>Bacteria</taxon>
        <taxon>Pseudomonadati</taxon>
        <taxon>Pseudomonadota</taxon>
        <taxon>Betaproteobacteria</taxon>
        <taxon>Burkholderiales</taxon>
        <taxon>Comamonadaceae</taxon>
        <taxon>Variovorax</taxon>
    </lineage>
</organism>
<dbReference type="Gene3D" id="3.30.1340.30">
    <property type="match status" value="3"/>
</dbReference>
<keyword evidence="4" id="KW-1185">Reference proteome</keyword>
<dbReference type="RefSeq" id="WP_340361172.1">
    <property type="nucleotide sequence ID" value="NZ_JBBKZU010000027.1"/>
</dbReference>
<sequence>MRSDAQLRSDVQAELDWDAAIKSTQIGVVAADGVVTLTGHVASHAEKYAAEAAARRVKGVRALAVEITVKLPASDTRADADIAMAAERGLEWSSLVPAGKIKPTVENGWITLHGEVDWEYQRRAAERAVRTLMGVTGVTNEIRIIPKVKAVDIEKRLHDALSRQADREAGHIQVIVNGDEVRLKGKVHSWAEFDAVNGAAWSAPGVSAVLNDLTIE</sequence>
<dbReference type="Pfam" id="PF04972">
    <property type="entry name" value="BON"/>
    <property type="match status" value="3"/>
</dbReference>
<dbReference type="EMBL" id="JBBKZU010000027">
    <property type="protein sequence ID" value="MEJ8815979.1"/>
    <property type="molecule type" value="Genomic_DNA"/>
</dbReference>
<dbReference type="PROSITE" id="PS50914">
    <property type="entry name" value="BON"/>
    <property type="match status" value="3"/>
</dbReference>
<evidence type="ECO:0000313" key="3">
    <source>
        <dbReference type="EMBL" id="MEJ8815979.1"/>
    </source>
</evidence>
<dbReference type="InterPro" id="IPR014004">
    <property type="entry name" value="Transpt-assoc_nodulatn_dom_bac"/>
</dbReference>